<organism evidence="1">
    <name type="scientific">Panstrongylus lignarius</name>
    <dbReference type="NCBI Taxonomy" id="156445"/>
    <lineage>
        <taxon>Eukaryota</taxon>
        <taxon>Metazoa</taxon>
        <taxon>Ecdysozoa</taxon>
        <taxon>Arthropoda</taxon>
        <taxon>Hexapoda</taxon>
        <taxon>Insecta</taxon>
        <taxon>Pterygota</taxon>
        <taxon>Neoptera</taxon>
        <taxon>Paraneoptera</taxon>
        <taxon>Hemiptera</taxon>
        <taxon>Heteroptera</taxon>
        <taxon>Panheteroptera</taxon>
        <taxon>Cimicomorpha</taxon>
        <taxon>Reduviidae</taxon>
        <taxon>Triatominae</taxon>
        <taxon>Panstrongylus</taxon>
    </lineage>
</organism>
<protein>
    <submittedName>
        <fullName evidence="1">Putative secreted protein</fullName>
    </submittedName>
</protein>
<evidence type="ECO:0000313" key="1">
    <source>
        <dbReference type="EMBL" id="JAW16203.1"/>
    </source>
</evidence>
<dbReference type="EMBL" id="GFTR01000223">
    <property type="protein sequence ID" value="JAW16203.1"/>
    <property type="molecule type" value="Transcribed_RNA"/>
</dbReference>
<reference evidence="1" key="1">
    <citation type="journal article" date="2018" name="PLoS Negl. Trop. Dis.">
        <title>An insight into the salivary gland and fat body transcriptome of Panstrongylus lignarius (Hemiptera: Heteroptera), the main vector of Chagas disease in Peru.</title>
        <authorList>
            <person name="Nevoa J.C."/>
            <person name="Mendes M.T."/>
            <person name="da Silva M.V."/>
            <person name="Soares S.C."/>
            <person name="Oliveira C.J.F."/>
            <person name="Ribeiro J.M.C."/>
        </authorList>
    </citation>
    <scope>NUCLEOTIDE SEQUENCE</scope>
</reference>
<name>A0A224Y654_9HEMI</name>
<dbReference type="AlphaFoldDB" id="A0A224Y654"/>
<accession>A0A224Y654</accession>
<proteinExistence type="predicted"/>
<sequence length="69" mass="7819">MLLLVRLAQVWHNVSTCSFSLHSSFMPAIMDSNDGSRPCAMCNKHMFSRTSVLNTRKDGGIFPLISWHH</sequence>